<dbReference type="Gene3D" id="3.90.650.10">
    <property type="entry name" value="PurM-like C-terminal domain"/>
    <property type="match status" value="1"/>
</dbReference>
<organism evidence="1">
    <name type="scientific">human gut metagenome</name>
    <dbReference type="NCBI Taxonomy" id="408170"/>
    <lineage>
        <taxon>unclassified sequences</taxon>
        <taxon>metagenomes</taxon>
        <taxon>organismal metagenomes</taxon>
    </lineage>
</organism>
<accession>K1SLJ4</accession>
<name>K1SLJ4_9ZZZZ</name>
<dbReference type="InterPro" id="IPR036676">
    <property type="entry name" value="PurM-like_C_sf"/>
</dbReference>
<evidence type="ECO:0000313" key="1">
    <source>
        <dbReference type="EMBL" id="EKC54645.1"/>
    </source>
</evidence>
<protein>
    <submittedName>
        <fullName evidence="1">Hydrogenase maturation factor</fullName>
    </submittedName>
</protein>
<dbReference type="EMBL" id="AJWZ01008246">
    <property type="protein sequence ID" value="EKC54645.1"/>
    <property type="molecule type" value="Genomic_DNA"/>
</dbReference>
<dbReference type="AlphaFoldDB" id="K1SLJ4"/>
<dbReference type="SUPFAM" id="SSF56042">
    <property type="entry name" value="PurM C-terminal domain-like"/>
    <property type="match status" value="1"/>
</dbReference>
<proteinExistence type="predicted"/>
<gene>
    <name evidence="1" type="ORF">OBE_11974</name>
</gene>
<reference evidence="1" key="1">
    <citation type="journal article" date="2013" name="Environ. Microbiol.">
        <title>Microbiota from the distal guts of lean and obese adolescents exhibit partial functional redundancy besides clear differences in community structure.</title>
        <authorList>
            <person name="Ferrer M."/>
            <person name="Ruiz A."/>
            <person name="Lanza F."/>
            <person name="Haange S.B."/>
            <person name="Oberbach A."/>
            <person name="Till H."/>
            <person name="Bargiela R."/>
            <person name="Campoy C."/>
            <person name="Segura M.T."/>
            <person name="Richter M."/>
            <person name="von Bergen M."/>
            <person name="Seifert J."/>
            <person name="Suarez A."/>
        </authorList>
    </citation>
    <scope>NUCLEOTIDE SEQUENCE</scope>
</reference>
<feature type="non-terminal residue" evidence="1">
    <location>
        <position position="69"/>
    </location>
</feature>
<sequence>MTFYLWEISKASGVGVEVCIEDIPLRQHTIEFCERYDLNPYQLISSGSMLITTDHGRTLVNELEQAGIK</sequence>
<comment type="caution">
    <text evidence="1">The sequence shown here is derived from an EMBL/GenBank/DDBJ whole genome shotgun (WGS) entry which is preliminary data.</text>
</comment>